<feature type="region of interest" description="Disordered" evidence="1">
    <location>
        <begin position="71"/>
        <end position="115"/>
    </location>
</feature>
<proteinExistence type="predicted"/>
<dbReference type="Pfam" id="PF03370">
    <property type="entry name" value="CBM_21"/>
    <property type="match status" value="1"/>
</dbReference>
<dbReference type="InterPro" id="IPR038175">
    <property type="entry name" value="CBM21_dom_sf"/>
</dbReference>
<dbReference type="OrthoDB" id="1881at2759"/>
<dbReference type="PANTHER" id="PTHR12307">
    <property type="entry name" value="PROTEIN PHOSPHATASE 1 REGULATORY SUBUNIT"/>
    <property type="match status" value="1"/>
</dbReference>
<dbReference type="InterPro" id="IPR050782">
    <property type="entry name" value="PP1_regulatory_subunit_3"/>
</dbReference>
<name>A0A1J1J0R7_9DIPT</name>
<evidence type="ECO:0000256" key="1">
    <source>
        <dbReference type="SAM" id="MobiDB-lite"/>
    </source>
</evidence>
<feature type="domain" description="CBM21" evidence="2">
    <location>
        <begin position="181"/>
        <end position="291"/>
    </location>
</feature>
<evidence type="ECO:0000259" key="2">
    <source>
        <dbReference type="PROSITE" id="PS51159"/>
    </source>
</evidence>
<dbReference type="InterPro" id="IPR005036">
    <property type="entry name" value="CBM21_dom"/>
</dbReference>
<feature type="compositionally biased region" description="Polar residues" evidence="1">
    <location>
        <begin position="343"/>
        <end position="362"/>
    </location>
</feature>
<feature type="compositionally biased region" description="Basic and acidic residues" evidence="1">
    <location>
        <begin position="89"/>
        <end position="98"/>
    </location>
</feature>
<dbReference type="PANTHER" id="PTHR12307:SF48">
    <property type="entry name" value="PROTEIN PHOSPHATASE 1 REGULATORY SUBUNIT"/>
    <property type="match status" value="1"/>
</dbReference>
<dbReference type="Gene3D" id="2.60.40.2440">
    <property type="entry name" value="Carbohydrate binding type-21 domain"/>
    <property type="match status" value="1"/>
</dbReference>
<gene>
    <name evidence="3" type="ORF">CLUMA_CG018198</name>
</gene>
<keyword evidence="4" id="KW-1185">Reference proteome</keyword>
<accession>A0A1J1J0R7</accession>
<dbReference type="EMBL" id="CVRI01000064">
    <property type="protein sequence ID" value="CRL05380.1"/>
    <property type="molecule type" value="Genomic_DNA"/>
</dbReference>
<feature type="region of interest" description="Disordered" evidence="1">
    <location>
        <begin position="315"/>
        <end position="362"/>
    </location>
</feature>
<dbReference type="GO" id="GO:2001069">
    <property type="term" value="F:glycogen binding"/>
    <property type="evidence" value="ECO:0007669"/>
    <property type="project" value="TreeGrafter"/>
</dbReference>
<dbReference type="GO" id="GO:0005979">
    <property type="term" value="P:regulation of glycogen biosynthetic process"/>
    <property type="evidence" value="ECO:0007669"/>
    <property type="project" value="TreeGrafter"/>
</dbReference>
<dbReference type="AlphaFoldDB" id="A0A1J1J0R7"/>
<protein>
    <submittedName>
        <fullName evidence="3">CLUMA_CG018198, isoform A</fullName>
    </submittedName>
</protein>
<dbReference type="STRING" id="568069.A0A1J1J0R7"/>
<reference evidence="3 4" key="1">
    <citation type="submission" date="2015-04" db="EMBL/GenBank/DDBJ databases">
        <authorList>
            <person name="Syromyatnikov M.Y."/>
            <person name="Popov V.N."/>
        </authorList>
    </citation>
    <scope>NUCLEOTIDE SEQUENCE [LARGE SCALE GENOMIC DNA]</scope>
</reference>
<sequence length="371" mass="41884">MPAYYDMLVSQSPPLFSHSPPTGFLSEYGPNRFYESPRFCRSAAALTPPSVRRFPPQSTQPSLYQTHLQSLTPYKPTTSKPKRSCLIVRSEDAKHETISESSEDSDDGEKATKSKKKRVVFADDKGLELEHVKIMSEASTQPPTWSLQFLAHVTQGMISPEPHEQWTIDFRQPASDYLEFRRKLEANNVSLENVIIKESESTVVGTVKVKNLSFHKEVFIRSTWDNWKSKTDTFCTYSQIVGASGAYVIYDTFSFKLTLPPHSRNLEFCVCFRADGKEYWDSNGGSNYKLTNRVSAQQQENELVIRLNNATLEDRSKNVSNTNSDGGASDPIEMPKPKFGSWSEFSTRNQEPLPYCSSSENNGVCSGLYIS</sequence>
<dbReference type="GO" id="GO:0000164">
    <property type="term" value="C:protein phosphatase type 1 complex"/>
    <property type="evidence" value="ECO:0007669"/>
    <property type="project" value="TreeGrafter"/>
</dbReference>
<organism evidence="3 4">
    <name type="scientific">Clunio marinus</name>
    <dbReference type="NCBI Taxonomy" id="568069"/>
    <lineage>
        <taxon>Eukaryota</taxon>
        <taxon>Metazoa</taxon>
        <taxon>Ecdysozoa</taxon>
        <taxon>Arthropoda</taxon>
        <taxon>Hexapoda</taxon>
        <taxon>Insecta</taxon>
        <taxon>Pterygota</taxon>
        <taxon>Neoptera</taxon>
        <taxon>Endopterygota</taxon>
        <taxon>Diptera</taxon>
        <taxon>Nematocera</taxon>
        <taxon>Chironomoidea</taxon>
        <taxon>Chironomidae</taxon>
        <taxon>Clunio</taxon>
    </lineage>
</organism>
<dbReference type="GO" id="GO:0008157">
    <property type="term" value="F:protein phosphatase 1 binding"/>
    <property type="evidence" value="ECO:0007669"/>
    <property type="project" value="TreeGrafter"/>
</dbReference>
<dbReference type="PROSITE" id="PS51159">
    <property type="entry name" value="CBM21"/>
    <property type="match status" value="1"/>
</dbReference>
<evidence type="ECO:0000313" key="4">
    <source>
        <dbReference type="Proteomes" id="UP000183832"/>
    </source>
</evidence>
<evidence type="ECO:0000313" key="3">
    <source>
        <dbReference type="EMBL" id="CRL05380.1"/>
    </source>
</evidence>
<dbReference type="Proteomes" id="UP000183832">
    <property type="component" value="Unassembled WGS sequence"/>
</dbReference>